<feature type="transmembrane region" description="Helical" evidence="1">
    <location>
        <begin position="195"/>
        <end position="217"/>
    </location>
</feature>
<keyword evidence="1" id="KW-1133">Transmembrane helix</keyword>
<gene>
    <name evidence="2" type="ORF">TRFO_28140</name>
</gene>
<reference evidence="2" key="1">
    <citation type="submission" date="2016-10" db="EMBL/GenBank/DDBJ databases">
        <authorList>
            <person name="Benchimol M."/>
            <person name="Almeida L.G."/>
            <person name="Vasconcelos A.T."/>
            <person name="Perreira-Neves A."/>
            <person name="Rosa I.A."/>
            <person name="Tasca T."/>
            <person name="Bogo M.R."/>
            <person name="de Souza W."/>
        </authorList>
    </citation>
    <scope>NUCLEOTIDE SEQUENCE [LARGE SCALE GENOMIC DNA]</scope>
    <source>
        <strain evidence="2">K</strain>
    </source>
</reference>
<dbReference type="EMBL" id="MLAK01000796">
    <property type="protein sequence ID" value="OHT04326.1"/>
    <property type="molecule type" value="Genomic_DNA"/>
</dbReference>
<dbReference type="RefSeq" id="XP_068357462.1">
    <property type="nucleotide sequence ID" value="XM_068505996.1"/>
</dbReference>
<organism evidence="2 3">
    <name type="scientific">Tritrichomonas foetus</name>
    <dbReference type="NCBI Taxonomy" id="1144522"/>
    <lineage>
        <taxon>Eukaryota</taxon>
        <taxon>Metamonada</taxon>
        <taxon>Parabasalia</taxon>
        <taxon>Tritrichomonadida</taxon>
        <taxon>Tritrichomonadidae</taxon>
        <taxon>Tritrichomonas</taxon>
    </lineage>
</organism>
<proteinExistence type="predicted"/>
<comment type="caution">
    <text evidence="2">The sequence shown here is derived from an EMBL/GenBank/DDBJ whole genome shotgun (WGS) entry which is preliminary data.</text>
</comment>
<feature type="transmembrane region" description="Helical" evidence="1">
    <location>
        <begin position="421"/>
        <end position="443"/>
    </location>
</feature>
<dbReference type="Proteomes" id="UP000179807">
    <property type="component" value="Unassembled WGS sequence"/>
</dbReference>
<dbReference type="AlphaFoldDB" id="A0A1J4K3M0"/>
<sequence>MRNDYFYYSEIFNNMFLGSFILVTTIQAAYIDKKSPQGSVFPWIKALGHFRKLKTKILGITSNTEELNLDSIISESVLSVIPFQNLTQVLYDNLGQLTKNSSETNAAAHVLGTENNLDEFEKFVGNDTVQKITNYISVQTANEAIGSLWSYLNTNITLVVFFLLALLAFLVQMFGCCCCCKAVDHHIPGLFMRGCIMISFALLLLAAIFMFLCVISLNSINEVIEKLDTEIIGDIAQQLHSDLVTIFSDSLNARGSAYAIFSPPLHSLQDYIIQLGKSMIILSNAIQKNVTTLNNSFHETFSEIKSILNDQIEVNRLLKIAQNDAINAKILELDFDMEDSINHLEKSFEKISNYKIIIATYSLFSDTAYSEIDNVLDTILYLKDNQMSIFIDNVGKLGLKEKKRYDSGFRLILQNYEDNFILIRAMVIVFGVVIIMNISIYYFCWGGFCSASRCCAASSSIYPLIWSIVMFIGAFLSTYFGSLLLTVGYGLEKYLDNAIREVASSFVPDNSLIFPTIYLGPYTHNLVNEKFDLTWHVLPNNLILFEKLNIASISLPLVEILNLEDSFNFKMLGLLFNSKFLEIYDTYTIPNDMILLLNEAITTLQDKSQICQDLYDLQTT</sequence>
<evidence type="ECO:0000313" key="3">
    <source>
        <dbReference type="Proteomes" id="UP000179807"/>
    </source>
</evidence>
<accession>A0A1J4K3M0</accession>
<feature type="transmembrane region" description="Helical" evidence="1">
    <location>
        <begin position="12"/>
        <end position="31"/>
    </location>
</feature>
<dbReference type="VEuPathDB" id="TrichDB:TRFO_28140"/>
<keyword evidence="1" id="KW-0472">Membrane</keyword>
<evidence type="ECO:0008006" key="4">
    <source>
        <dbReference type="Google" id="ProtNLM"/>
    </source>
</evidence>
<protein>
    <recommendedName>
        <fullName evidence="4">Prominin</fullName>
    </recommendedName>
</protein>
<feature type="transmembrane region" description="Helical" evidence="1">
    <location>
        <begin position="156"/>
        <end position="183"/>
    </location>
</feature>
<feature type="transmembrane region" description="Helical" evidence="1">
    <location>
        <begin position="464"/>
        <end position="491"/>
    </location>
</feature>
<name>A0A1J4K3M0_9EUKA</name>
<evidence type="ECO:0000256" key="1">
    <source>
        <dbReference type="SAM" id="Phobius"/>
    </source>
</evidence>
<dbReference type="GeneID" id="94840700"/>
<evidence type="ECO:0000313" key="2">
    <source>
        <dbReference type="EMBL" id="OHT04326.1"/>
    </source>
</evidence>
<keyword evidence="3" id="KW-1185">Reference proteome</keyword>
<keyword evidence="1" id="KW-0812">Transmembrane</keyword>